<evidence type="ECO:0000256" key="10">
    <source>
        <dbReference type="SAM" id="SignalP"/>
    </source>
</evidence>
<dbReference type="STRING" id="247523.B0W48_11225"/>
<dbReference type="AlphaFoldDB" id="A0A1Q2GZ02"/>
<dbReference type="InterPro" id="IPR006260">
    <property type="entry name" value="TonB/TolA_C"/>
</dbReference>
<dbReference type="GO" id="GO:0015031">
    <property type="term" value="P:protein transport"/>
    <property type="evidence" value="ECO:0007669"/>
    <property type="project" value="UniProtKB-KW"/>
</dbReference>
<dbReference type="SUPFAM" id="SSF74653">
    <property type="entry name" value="TolA/TonB C-terminal domain"/>
    <property type="match status" value="1"/>
</dbReference>
<evidence type="ECO:0000313" key="12">
    <source>
        <dbReference type="EMBL" id="AQQ00317.1"/>
    </source>
</evidence>
<keyword evidence="3" id="KW-0813">Transport</keyword>
<evidence type="ECO:0000256" key="9">
    <source>
        <dbReference type="ARBA" id="ARBA00023136"/>
    </source>
</evidence>
<evidence type="ECO:0000256" key="4">
    <source>
        <dbReference type="ARBA" id="ARBA00022475"/>
    </source>
</evidence>
<protein>
    <submittedName>
        <fullName evidence="12">Energy transducer TonB</fullName>
    </submittedName>
</protein>
<dbReference type="GO" id="GO:0005886">
    <property type="term" value="C:plasma membrane"/>
    <property type="evidence" value="ECO:0007669"/>
    <property type="project" value="UniProtKB-SubCell"/>
</dbReference>
<dbReference type="PROSITE" id="PS52015">
    <property type="entry name" value="TONB_CTD"/>
    <property type="match status" value="1"/>
</dbReference>
<proteinExistence type="inferred from homology"/>
<evidence type="ECO:0000256" key="1">
    <source>
        <dbReference type="ARBA" id="ARBA00004383"/>
    </source>
</evidence>
<reference evidence="12 13" key="1">
    <citation type="submission" date="2017-02" db="EMBL/GenBank/DDBJ databases">
        <title>Complete genome sequence of the cold-active Pseudoalteromonas aliena strain EH1 isolated from Arctic seawater.</title>
        <authorList>
            <person name="Kim E."/>
            <person name="Heo E."/>
            <person name="Kim H."/>
            <person name="Kim D."/>
        </authorList>
    </citation>
    <scope>NUCLEOTIDE SEQUENCE [LARGE SCALE GENOMIC DNA]</scope>
    <source>
        <strain evidence="12 13">EH1</strain>
    </source>
</reference>
<comment type="subcellular location">
    <subcellularLocation>
        <location evidence="1">Cell inner membrane</location>
        <topology evidence="1">Single-pass membrane protein</topology>
        <orientation evidence="1">Periplasmic side</orientation>
    </subcellularLocation>
</comment>
<dbReference type="InterPro" id="IPR037682">
    <property type="entry name" value="TonB_C"/>
</dbReference>
<evidence type="ECO:0000256" key="8">
    <source>
        <dbReference type="ARBA" id="ARBA00022989"/>
    </source>
</evidence>
<keyword evidence="4" id="KW-1003">Cell membrane</keyword>
<dbReference type="Gene3D" id="1.25.40.10">
    <property type="entry name" value="Tetratricopeptide repeat domain"/>
    <property type="match status" value="1"/>
</dbReference>
<organism evidence="12 13">
    <name type="scientific">Pseudoalteromonas aliena</name>
    <dbReference type="NCBI Taxonomy" id="247523"/>
    <lineage>
        <taxon>Bacteria</taxon>
        <taxon>Pseudomonadati</taxon>
        <taxon>Pseudomonadota</taxon>
        <taxon>Gammaproteobacteria</taxon>
        <taxon>Alteromonadales</taxon>
        <taxon>Pseudoalteromonadaceae</taxon>
        <taxon>Pseudoalteromonas</taxon>
    </lineage>
</organism>
<keyword evidence="9" id="KW-0472">Membrane</keyword>
<feature type="chain" id="PRO_5012636938" evidence="10">
    <location>
        <begin position="24"/>
        <end position="365"/>
    </location>
</feature>
<evidence type="ECO:0000256" key="2">
    <source>
        <dbReference type="ARBA" id="ARBA00006555"/>
    </source>
</evidence>
<evidence type="ECO:0000259" key="11">
    <source>
        <dbReference type="PROSITE" id="PS52015"/>
    </source>
</evidence>
<evidence type="ECO:0000256" key="6">
    <source>
        <dbReference type="ARBA" id="ARBA00022692"/>
    </source>
</evidence>
<dbReference type="PANTHER" id="PTHR33446:SF14">
    <property type="entry name" value="PROTEIN TONB"/>
    <property type="match status" value="1"/>
</dbReference>
<keyword evidence="7" id="KW-0653">Protein transport</keyword>
<dbReference type="GO" id="GO:0055085">
    <property type="term" value="P:transmembrane transport"/>
    <property type="evidence" value="ECO:0007669"/>
    <property type="project" value="InterPro"/>
</dbReference>
<sequence>MKRQQLALVIGLSLSTLSTYSLASQATNPQVNFSQAYQTYLTAVEENKNVKQAAELAYTLGSANYGEESDNTANLAINYAKALHSDSSDSEEQRYALYKQAHDILVKNHGNKSVETLDALLGMASNTQSDREAANHLEHMIDIAAEQDNPKLVADMQFEAASLLAQKFTSKKYRKAKGYLEQADKYYQANLHENSVDRIKADFLMASFAEGRKKYNQAIERLNRVVSVFDNNLNFDHSAELSAHSKLIGLYEKQGKSDEATKHCLAIAKMVPWKESQEQKPLYRVNPDYPSHKAKQGRSGSVAMEFEVDTAGFVKNVSILDSDGGVSFEKSAIKAVEQWRYAPKFEKGQPVSATSQVRLDFRVNP</sequence>
<keyword evidence="8" id="KW-1133">Transmembrane helix</keyword>
<dbReference type="InterPro" id="IPR051045">
    <property type="entry name" value="TonB-dependent_transducer"/>
</dbReference>
<name>A0A1Q2GZ02_9GAMM</name>
<dbReference type="InterPro" id="IPR011990">
    <property type="entry name" value="TPR-like_helical_dom_sf"/>
</dbReference>
<keyword evidence="5" id="KW-0997">Cell inner membrane</keyword>
<dbReference type="Gene3D" id="3.30.2420.10">
    <property type="entry name" value="TonB"/>
    <property type="match status" value="1"/>
</dbReference>
<evidence type="ECO:0000256" key="7">
    <source>
        <dbReference type="ARBA" id="ARBA00022927"/>
    </source>
</evidence>
<comment type="similarity">
    <text evidence="2">Belongs to the TonB family.</text>
</comment>
<dbReference type="Pfam" id="PF03544">
    <property type="entry name" value="TonB_C"/>
    <property type="match status" value="1"/>
</dbReference>
<dbReference type="Proteomes" id="UP000188243">
    <property type="component" value="Chromosome"/>
</dbReference>
<dbReference type="RefSeq" id="WP_077537016.1">
    <property type="nucleotide sequence ID" value="NZ_CP019628.1"/>
</dbReference>
<dbReference type="EMBL" id="CP019628">
    <property type="protein sequence ID" value="AQQ00317.1"/>
    <property type="molecule type" value="Genomic_DNA"/>
</dbReference>
<evidence type="ECO:0000313" key="13">
    <source>
        <dbReference type="Proteomes" id="UP000188243"/>
    </source>
</evidence>
<accession>A0A1Q2GZ02</accession>
<evidence type="ECO:0000256" key="5">
    <source>
        <dbReference type="ARBA" id="ARBA00022519"/>
    </source>
</evidence>
<dbReference type="NCBIfam" id="TIGR01352">
    <property type="entry name" value="tonB_Cterm"/>
    <property type="match status" value="1"/>
</dbReference>
<feature type="domain" description="TonB C-terminal" evidence="11">
    <location>
        <begin position="274"/>
        <end position="365"/>
    </location>
</feature>
<keyword evidence="10" id="KW-0732">Signal</keyword>
<feature type="signal peptide" evidence="10">
    <location>
        <begin position="1"/>
        <end position="23"/>
    </location>
</feature>
<dbReference type="PANTHER" id="PTHR33446">
    <property type="entry name" value="PROTEIN TONB-RELATED"/>
    <property type="match status" value="1"/>
</dbReference>
<gene>
    <name evidence="12" type="ORF">B0W48_11225</name>
</gene>
<dbReference type="SUPFAM" id="SSF48452">
    <property type="entry name" value="TPR-like"/>
    <property type="match status" value="1"/>
</dbReference>
<evidence type="ECO:0000256" key="3">
    <source>
        <dbReference type="ARBA" id="ARBA00022448"/>
    </source>
</evidence>
<dbReference type="KEGG" id="paln:B0W48_11225"/>
<keyword evidence="6" id="KW-0812">Transmembrane</keyword>